<organism evidence="1 2">
    <name type="scientific">Streptomyces kronopolitis</name>
    <dbReference type="NCBI Taxonomy" id="1612435"/>
    <lineage>
        <taxon>Bacteria</taxon>
        <taxon>Bacillati</taxon>
        <taxon>Actinomycetota</taxon>
        <taxon>Actinomycetes</taxon>
        <taxon>Kitasatosporales</taxon>
        <taxon>Streptomycetaceae</taxon>
        <taxon>Streptomyces</taxon>
    </lineage>
</organism>
<dbReference type="EMBL" id="BMND01000008">
    <property type="protein sequence ID" value="GGN43295.1"/>
    <property type="molecule type" value="Genomic_DNA"/>
</dbReference>
<proteinExistence type="predicted"/>
<evidence type="ECO:0000313" key="2">
    <source>
        <dbReference type="Proteomes" id="UP000600080"/>
    </source>
</evidence>
<name>A0ABQ2JCM0_9ACTN</name>
<protein>
    <submittedName>
        <fullName evidence="1">Uncharacterized protein</fullName>
    </submittedName>
</protein>
<evidence type="ECO:0000313" key="1">
    <source>
        <dbReference type="EMBL" id="GGN43295.1"/>
    </source>
</evidence>
<keyword evidence="2" id="KW-1185">Reference proteome</keyword>
<comment type="caution">
    <text evidence="1">The sequence shown here is derived from an EMBL/GenBank/DDBJ whole genome shotgun (WGS) entry which is preliminary data.</text>
</comment>
<sequence>MPPVQEAAVTPLRVAERTYDCCEAERVRGWMGGTVLLTTVHQECCPVWSSR</sequence>
<accession>A0ABQ2JCM0</accession>
<reference evidence="2" key="1">
    <citation type="journal article" date="2019" name="Int. J. Syst. Evol. Microbiol.">
        <title>The Global Catalogue of Microorganisms (GCM) 10K type strain sequencing project: providing services to taxonomists for standard genome sequencing and annotation.</title>
        <authorList>
            <consortium name="The Broad Institute Genomics Platform"/>
            <consortium name="The Broad Institute Genome Sequencing Center for Infectious Disease"/>
            <person name="Wu L."/>
            <person name="Ma J."/>
        </authorList>
    </citation>
    <scope>NUCLEOTIDE SEQUENCE [LARGE SCALE GENOMIC DNA]</scope>
    <source>
        <strain evidence="2">CGMCC 4.7323</strain>
    </source>
</reference>
<gene>
    <name evidence="1" type="ORF">GCM10012285_24580</name>
</gene>
<dbReference type="Proteomes" id="UP000600080">
    <property type="component" value="Unassembled WGS sequence"/>
</dbReference>